<dbReference type="Pfam" id="PF21114">
    <property type="entry name" value="DDR1-2_DS-like"/>
    <property type="match status" value="1"/>
</dbReference>
<dbReference type="SUPFAM" id="SSF49785">
    <property type="entry name" value="Galactose-binding domain-like"/>
    <property type="match status" value="1"/>
</dbReference>
<evidence type="ECO:0000256" key="9">
    <source>
        <dbReference type="ARBA" id="ARBA00023157"/>
    </source>
</evidence>
<accession>A0A3P6PAP0</accession>
<reference evidence="13 14" key="1">
    <citation type="submission" date="2018-11" db="EMBL/GenBank/DDBJ databases">
        <authorList>
            <consortium name="Pathogen Informatics"/>
        </authorList>
    </citation>
    <scope>NUCLEOTIDE SEQUENCE [LARGE SCALE GENOMIC DNA]</scope>
</reference>
<keyword evidence="3 11" id="KW-0812">Transmembrane</keyword>
<dbReference type="PROSITE" id="PS01286">
    <property type="entry name" value="FA58C_2"/>
    <property type="match status" value="1"/>
</dbReference>
<evidence type="ECO:0000256" key="3">
    <source>
        <dbReference type="ARBA" id="ARBA00022692"/>
    </source>
</evidence>
<dbReference type="InterPro" id="IPR048525">
    <property type="entry name" value="DDR1-2_DS-like"/>
</dbReference>
<keyword evidence="9" id="KW-1015">Disulfide bond</keyword>
<evidence type="ECO:0000256" key="6">
    <source>
        <dbReference type="ARBA" id="ARBA00022840"/>
    </source>
</evidence>
<dbReference type="AlphaFoldDB" id="A0A3P6PAP0"/>
<name>A0A3P6PAP0_9BILA</name>
<feature type="transmembrane region" description="Helical" evidence="11">
    <location>
        <begin position="245"/>
        <end position="271"/>
    </location>
</feature>
<keyword evidence="6" id="KW-0067">ATP-binding</keyword>
<evidence type="ECO:0000256" key="8">
    <source>
        <dbReference type="ARBA" id="ARBA00023136"/>
    </source>
</evidence>
<keyword evidence="8 11" id="KW-0472">Membrane</keyword>
<dbReference type="PROSITE" id="PS50022">
    <property type="entry name" value="FA58C_3"/>
    <property type="match status" value="1"/>
</dbReference>
<dbReference type="Proteomes" id="UP000271098">
    <property type="component" value="Unassembled WGS sequence"/>
</dbReference>
<dbReference type="Gene3D" id="2.60.120.260">
    <property type="entry name" value="Galactose-binding domain-like"/>
    <property type="match status" value="1"/>
</dbReference>
<dbReference type="InterPro" id="IPR008979">
    <property type="entry name" value="Galactose-bd-like_sf"/>
</dbReference>
<evidence type="ECO:0000313" key="14">
    <source>
        <dbReference type="Proteomes" id="UP000271098"/>
    </source>
</evidence>
<evidence type="ECO:0000256" key="7">
    <source>
        <dbReference type="ARBA" id="ARBA00022989"/>
    </source>
</evidence>
<evidence type="ECO:0000256" key="10">
    <source>
        <dbReference type="ARBA" id="ARBA00023180"/>
    </source>
</evidence>
<feature type="domain" description="F5/8 type C" evidence="12">
    <location>
        <begin position="1"/>
        <end position="31"/>
    </location>
</feature>
<keyword evidence="4" id="KW-0732">Signal</keyword>
<comment type="subcellular location">
    <subcellularLocation>
        <location evidence="1">Cell membrane</location>
        <topology evidence="1">Single-pass type I membrane protein</topology>
    </subcellularLocation>
</comment>
<dbReference type="InterPro" id="IPR000421">
    <property type="entry name" value="FA58C"/>
</dbReference>
<dbReference type="EMBL" id="UYRT01000760">
    <property type="protein sequence ID" value="VDK28680.1"/>
    <property type="molecule type" value="Genomic_DNA"/>
</dbReference>
<keyword evidence="5" id="KW-0547">Nucleotide-binding</keyword>
<evidence type="ECO:0000256" key="5">
    <source>
        <dbReference type="ARBA" id="ARBA00022741"/>
    </source>
</evidence>
<evidence type="ECO:0000256" key="11">
    <source>
        <dbReference type="SAM" id="Phobius"/>
    </source>
</evidence>
<evidence type="ECO:0000259" key="12">
    <source>
        <dbReference type="PROSITE" id="PS50022"/>
    </source>
</evidence>
<proteinExistence type="predicted"/>
<keyword evidence="7 11" id="KW-1133">Transmembrane helix</keyword>
<keyword evidence="2" id="KW-1003">Cell membrane</keyword>
<evidence type="ECO:0000256" key="4">
    <source>
        <dbReference type="ARBA" id="ARBA00022729"/>
    </source>
</evidence>
<evidence type="ECO:0000313" key="13">
    <source>
        <dbReference type="EMBL" id="VDK28680.1"/>
    </source>
</evidence>
<dbReference type="OrthoDB" id="6071166at2759"/>
<dbReference type="GO" id="GO:0005524">
    <property type="term" value="F:ATP binding"/>
    <property type="evidence" value="ECO:0007669"/>
    <property type="project" value="UniProtKB-KW"/>
</dbReference>
<keyword evidence="10" id="KW-0325">Glycoprotein</keyword>
<keyword evidence="14" id="KW-1185">Reference proteome</keyword>
<protein>
    <recommendedName>
        <fullName evidence="12">F5/8 type C domain-containing protein</fullName>
    </recommendedName>
</protein>
<sequence>MDGGIVARNIRVIPVSELTRTVCMRVELYGCSYKDQLVSYAIPQGDSLDGLDLQDSSYDGYFNSSRYLVNGLGKLYDGVTGEDNFEKHPEQWIGWRSERHGTTITVEMLFAKKKVINAISFHVSNSLKSGAQVFEEAHVSFSSQGGGSYSPRTLHFNYIPDRNFQTARWVRIPVPSRVAKEIRVELNLPTDADWLLLSEIKFEFANEPLGPEDSDEEELDFSHIQNGDTLTYFAINDTSEDGIRWISIAVVGSLIILFGALMLLLLLLWVYRRTFSRKTRFIMMKKKPKEVQLSVEGPTIKACSFIRCIPGKPKRIMTTSCVFACTRKFI</sequence>
<evidence type="ECO:0000256" key="1">
    <source>
        <dbReference type="ARBA" id="ARBA00004251"/>
    </source>
</evidence>
<evidence type="ECO:0000256" key="2">
    <source>
        <dbReference type="ARBA" id="ARBA00022475"/>
    </source>
</evidence>
<dbReference type="GO" id="GO:0005886">
    <property type="term" value="C:plasma membrane"/>
    <property type="evidence" value="ECO:0007669"/>
    <property type="project" value="UniProtKB-SubCell"/>
</dbReference>
<organism evidence="13 14">
    <name type="scientific">Gongylonema pulchrum</name>
    <dbReference type="NCBI Taxonomy" id="637853"/>
    <lineage>
        <taxon>Eukaryota</taxon>
        <taxon>Metazoa</taxon>
        <taxon>Ecdysozoa</taxon>
        <taxon>Nematoda</taxon>
        <taxon>Chromadorea</taxon>
        <taxon>Rhabditida</taxon>
        <taxon>Spirurina</taxon>
        <taxon>Spiruromorpha</taxon>
        <taxon>Spiruroidea</taxon>
        <taxon>Gongylonematidae</taxon>
        <taxon>Gongylonema</taxon>
    </lineage>
</organism>
<dbReference type="Gene3D" id="2.60.120.1190">
    <property type="match status" value="1"/>
</dbReference>
<gene>
    <name evidence="13" type="ORF">GPUH_LOCUS764</name>
</gene>